<name>A0AAE0G0J0_9CHLO</name>
<dbReference type="Pfam" id="PF00849">
    <property type="entry name" value="PseudoU_synth_2"/>
    <property type="match status" value="1"/>
</dbReference>
<evidence type="ECO:0000259" key="2">
    <source>
        <dbReference type="Pfam" id="PF00849"/>
    </source>
</evidence>
<feature type="domain" description="Pseudouridine synthase RsuA/RluA-like" evidence="2">
    <location>
        <begin position="49"/>
        <end position="186"/>
    </location>
</feature>
<dbReference type="InterPro" id="IPR050188">
    <property type="entry name" value="RluA_PseudoU_synthase"/>
</dbReference>
<dbReference type="Proteomes" id="UP001190700">
    <property type="component" value="Unassembled WGS sequence"/>
</dbReference>
<comment type="similarity">
    <text evidence="1">Belongs to the pseudouridine synthase RluA family.</text>
</comment>
<dbReference type="GO" id="GO:0003723">
    <property type="term" value="F:RNA binding"/>
    <property type="evidence" value="ECO:0007669"/>
    <property type="project" value="InterPro"/>
</dbReference>
<keyword evidence="4" id="KW-1185">Reference proteome</keyword>
<dbReference type="EMBL" id="LGRX02011108">
    <property type="protein sequence ID" value="KAK3269260.1"/>
    <property type="molecule type" value="Genomic_DNA"/>
</dbReference>
<evidence type="ECO:0000256" key="1">
    <source>
        <dbReference type="ARBA" id="ARBA00010876"/>
    </source>
</evidence>
<evidence type="ECO:0000313" key="3">
    <source>
        <dbReference type="EMBL" id="KAK3269260.1"/>
    </source>
</evidence>
<dbReference type="Gene3D" id="3.30.2350.10">
    <property type="entry name" value="Pseudouridine synthase"/>
    <property type="match status" value="1"/>
</dbReference>
<proteinExistence type="inferred from homology"/>
<comment type="caution">
    <text evidence="3">The sequence shown here is derived from an EMBL/GenBank/DDBJ whole genome shotgun (WGS) entry which is preliminary data.</text>
</comment>
<accession>A0AAE0G0J0</accession>
<sequence>MAACDRIVEPGETVHVVQRVCGESLGVAQADPNPEPLQVVYEDACMAGVVKPQGLPMHGDVSDPSFLSGLPHVLQPARVLGALPWPQHVHRLDLPTGGLVLVAKTHAVQVALGALFASRDIKKQYRAVVHGHLEGCGTVMRAVDGKEAITDYQAQAHSHSASFGNFTVVKLHPRTGRTHQLRRHMADLGHPIVNDSTYGRQSLWMQTLPLVHGMCLWAERIQFPHPDLEMVRNGPHMHPCVVPGLDLASGIVTIQSSPPSQFRTCPRLWDFSELTKEEED</sequence>
<dbReference type="GO" id="GO:0009982">
    <property type="term" value="F:pseudouridine synthase activity"/>
    <property type="evidence" value="ECO:0007669"/>
    <property type="project" value="InterPro"/>
</dbReference>
<gene>
    <name evidence="3" type="ORF">CYMTET_22290</name>
</gene>
<dbReference type="PANTHER" id="PTHR21600">
    <property type="entry name" value="MITOCHONDRIAL RNA PSEUDOURIDINE SYNTHASE"/>
    <property type="match status" value="1"/>
</dbReference>
<dbReference type="SUPFAM" id="SSF55120">
    <property type="entry name" value="Pseudouridine synthase"/>
    <property type="match status" value="1"/>
</dbReference>
<dbReference type="AlphaFoldDB" id="A0AAE0G0J0"/>
<evidence type="ECO:0000313" key="4">
    <source>
        <dbReference type="Proteomes" id="UP001190700"/>
    </source>
</evidence>
<dbReference type="CDD" id="cd02869">
    <property type="entry name" value="PseudoU_synth_RluA_like"/>
    <property type="match status" value="1"/>
</dbReference>
<dbReference type="InterPro" id="IPR020103">
    <property type="entry name" value="PsdUridine_synth_cat_dom_sf"/>
</dbReference>
<organism evidence="3 4">
    <name type="scientific">Cymbomonas tetramitiformis</name>
    <dbReference type="NCBI Taxonomy" id="36881"/>
    <lineage>
        <taxon>Eukaryota</taxon>
        <taxon>Viridiplantae</taxon>
        <taxon>Chlorophyta</taxon>
        <taxon>Pyramimonadophyceae</taxon>
        <taxon>Pyramimonadales</taxon>
        <taxon>Pyramimonadaceae</taxon>
        <taxon>Cymbomonas</taxon>
    </lineage>
</organism>
<dbReference type="PANTHER" id="PTHR21600:SF87">
    <property type="entry name" value="RNA PSEUDOURIDYLATE SYNTHASE DOMAIN-CONTAINING PROTEIN 1"/>
    <property type="match status" value="1"/>
</dbReference>
<protein>
    <recommendedName>
        <fullName evidence="2">Pseudouridine synthase RsuA/RluA-like domain-containing protein</fullName>
    </recommendedName>
</protein>
<dbReference type="InterPro" id="IPR006145">
    <property type="entry name" value="PsdUridine_synth_RsuA/RluA"/>
</dbReference>
<reference evidence="3 4" key="1">
    <citation type="journal article" date="2015" name="Genome Biol. Evol.">
        <title>Comparative Genomics of a Bacterivorous Green Alga Reveals Evolutionary Causalities and Consequences of Phago-Mixotrophic Mode of Nutrition.</title>
        <authorList>
            <person name="Burns J.A."/>
            <person name="Paasch A."/>
            <person name="Narechania A."/>
            <person name="Kim E."/>
        </authorList>
    </citation>
    <scope>NUCLEOTIDE SEQUENCE [LARGE SCALE GENOMIC DNA]</scope>
    <source>
        <strain evidence="3 4">PLY_AMNH</strain>
    </source>
</reference>
<dbReference type="GO" id="GO:0000455">
    <property type="term" value="P:enzyme-directed rRNA pseudouridine synthesis"/>
    <property type="evidence" value="ECO:0007669"/>
    <property type="project" value="TreeGrafter"/>
</dbReference>